<evidence type="ECO:0000313" key="2">
    <source>
        <dbReference type="EMBL" id="CAF4037779.1"/>
    </source>
</evidence>
<organism evidence="2 3">
    <name type="scientific">Rotaria magnacalcarata</name>
    <dbReference type="NCBI Taxonomy" id="392030"/>
    <lineage>
        <taxon>Eukaryota</taxon>
        <taxon>Metazoa</taxon>
        <taxon>Spiralia</taxon>
        <taxon>Gnathifera</taxon>
        <taxon>Rotifera</taxon>
        <taxon>Eurotatoria</taxon>
        <taxon>Bdelloidea</taxon>
        <taxon>Philodinida</taxon>
        <taxon>Philodinidae</taxon>
        <taxon>Rotaria</taxon>
    </lineage>
</organism>
<reference evidence="2" key="1">
    <citation type="submission" date="2021-02" db="EMBL/GenBank/DDBJ databases">
        <authorList>
            <person name="Nowell W R."/>
        </authorList>
    </citation>
    <scope>NUCLEOTIDE SEQUENCE</scope>
</reference>
<dbReference type="Proteomes" id="UP000676336">
    <property type="component" value="Unassembled WGS sequence"/>
</dbReference>
<dbReference type="EMBL" id="CAJOBI010005631">
    <property type="protein sequence ID" value="CAF4037779.1"/>
    <property type="molecule type" value="Genomic_DNA"/>
</dbReference>
<dbReference type="AlphaFoldDB" id="A0A8S2P695"/>
<gene>
    <name evidence="2" type="ORF">SMN809_LOCUS13933</name>
</gene>
<sequence length="123" mass="14550">MQLIGTHQFQPFPSQEFELNCFFQSIRSNRSLISHSKFEFCLKLKILNIEVKILVNQFQIQNRTEETNSKSNFKIRNHNRNEATTSKSQDVTEKRFDLQQTSFATNRTYVSTKKIMQLLVVIM</sequence>
<proteinExistence type="predicted"/>
<accession>A0A8S2P695</accession>
<name>A0A8S2P695_9BILA</name>
<evidence type="ECO:0000313" key="3">
    <source>
        <dbReference type="Proteomes" id="UP000676336"/>
    </source>
</evidence>
<feature type="region of interest" description="Disordered" evidence="1">
    <location>
        <begin position="68"/>
        <end position="91"/>
    </location>
</feature>
<comment type="caution">
    <text evidence="2">The sequence shown here is derived from an EMBL/GenBank/DDBJ whole genome shotgun (WGS) entry which is preliminary data.</text>
</comment>
<protein>
    <submittedName>
        <fullName evidence="2">Uncharacterized protein</fullName>
    </submittedName>
</protein>
<evidence type="ECO:0000256" key="1">
    <source>
        <dbReference type="SAM" id="MobiDB-lite"/>
    </source>
</evidence>